<comment type="caution">
    <text evidence="1">The sequence shown here is derived from an EMBL/GenBank/DDBJ whole genome shotgun (WGS) entry which is preliminary data.</text>
</comment>
<gene>
    <name evidence="1" type="ORF">KPL37_01950</name>
</gene>
<reference evidence="1 2" key="1">
    <citation type="submission" date="2021-06" db="EMBL/GenBank/DDBJ databases">
        <title>Clostridia strains as spoilage organisms.</title>
        <authorList>
            <person name="Wambui J."/>
            <person name="Stephan R."/>
            <person name="Stevens M.J.A."/>
        </authorList>
    </citation>
    <scope>NUCLEOTIDE SEQUENCE [LARGE SCALE GENOMIC DNA]</scope>
    <source>
        <strain evidence="1 2">DSM 14204</strain>
    </source>
</reference>
<protein>
    <submittedName>
        <fullName evidence="1">Uncharacterized protein</fullName>
    </submittedName>
</protein>
<dbReference type="EMBL" id="JAHLDV010000002">
    <property type="protein sequence ID" value="MBU3158534.1"/>
    <property type="molecule type" value="Genomic_DNA"/>
</dbReference>
<accession>A0ABS6BQ61</accession>
<proteinExistence type="predicted"/>
<name>A0ABS6BQ61_9CLOT</name>
<keyword evidence="2" id="KW-1185">Reference proteome</keyword>
<evidence type="ECO:0000313" key="2">
    <source>
        <dbReference type="Proteomes" id="UP000776252"/>
    </source>
</evidence>
<organism evidence="1 2">
    <name type="scientific">Clostridium frigoris</name>
    <dbReference type="NCBI Taxonomy" id="205327"/>
    <lineage>
        <taxon>Bacteria</taxon>
        <taxon>Bacillati</taxon>
        <taxon>Bacillota</taxon>
        <taxon>Clostridia</taxon>
        <taxon>Eubacteriales</taxon>
        <taxon>Clostridiaceae</taxon>
        <taxon>Clostridium</taxon>
    </lineage>
</organism>
<sequence length="71" mass="8178">MKENKYNLITFAGKEYASLAKLNITPKPDSMLRIMMVFKPLSKSIDVKKQELKPFIRKGFTVVEWGGTEIK</sequence>
<dbReference type="Proteomes" id="UP000776252">
    <property type="component" value="Unassembled WGS sequence"/>
</dbReference>
<evidence type="ECO:0000313" key="1">
    <source>
        <dbReference type="EMBL" id="MBU3158534.1"/>
    </source>
</evidence>